<keyword evidence="1" id="KW-0812">Transmembrane</keyword>
<dbReference type="Pfam" id="PF02698">
    <property type="entry name" value="DUF218"/>
    <property type="match status" value="1"/>
</dbReference>
<dbReference type="InterPro" id="IPR051599">
    <property type="entry name" value="Cell_Envelope_Assoc"/>
</dbReference>
<organism evidence="3 4">
    <name type="scientific">Candidatus Copromonas faecavium</name>
    <name type="common">nom. illeg.</name>
    <dbReference type="NCBI Taxonomy" id="2840740"/>
    <lineage>
        <taxon>Bacteria</taxon>
        <taxon>Bacillati</taxon>
        <taxon>Bacillota</taxon>
        <taxon>Clostridia</taxon>
        <taxon>Lachnospirales</taxon>
        <taxon>Lachnospiraceae</taxon>
        <taxon>Candidatus Copromonas (nom. illeg.)</taxon>
    </lineage>
</organism>
<evidence type="ECO:0000313" key="3">
    <source>
        <dbReference type="EMBL" id="HIR06027.1"/>
    </source>
</evidence>
<accession>A0A9D1A4Q0</accession>
<protein>
    <submittedName>
        <fullName evidence="3">YdcF family protein</fullName>
    </submittedName>
</protein>
<name>A0A9D1A4Q0_9FIRM</name>
<comment type="caution">
    <text evidence="3">The sequence shown here is derived from an EMBL/GenBank/DDBJ whole genome shotgun (WGS) entry which is preliminary data.</text>
</comment>
<evidence type="ECO:0000313" key="4">
    <source>
        <dbReference type="Proteomes" id="UP000824250"/>
    </source>
</evidence>
<reference evidence="3" key="2">
    <citation type="journal article" date="2021" name="PeerJ">
        <title>Extensive microbial diversity within the chicken gut microbiome revealed by metagenomics and culture.</title>
        <authorList>
            <person name="Gilroy R."/>
            <person name="Ravi A."/>
            <person name="Getino M."/>
            <person name="Pursley I."/>
            <person name="Horton D.L."/>
            <person name="Alikhan N.F."/>
            <person name="Baker D."/>
            <person name="Gharbi K."/>
            <person name="Hall N."/>
            <person name="Watson M."/>
            <person name="Adriaenssens E.M."/>
            <person name="Foster-Nyarko E."/>
            <person name="Jarju S."/>
            <person name="Secka A."/>
            <person name="Antonio M."/>
            <person name="Oren A."/>
            <person name="Chaudhuri R.R."/>
            <person name="La Ragione R."/>
            <person name="Hildebrand F."/>
            <person name="Pallen M.J."/>
        </authorList>
    </citation>
    <scope>NUCLEOTIDE SEQUENCE</scope>
    <source>
        <strain evidence="3">CHK180-2868</strain>
    </source>
</reference>
<dbReference type="InterPro" id="IPR014729">
    <property type="entry name" value="Rossmann-like_a/b/a_fold"/>
</dbReference>
<feature type="transmembrane region" description="Helical" evidence="1">
    <location>
        <begin position="31"/>
        <end position="51"/>
    </location>
</feature>
<feature type="transmembrane region" description="Helical" evidence="1">
    <location>
        <begin position="7"/>
        <end position="25"/>
    </location>
</feature>
<dbReference type="GO" id="GO:0000270">
    <property type="term" value="P:peptidoglycan metabolic process"/>
    <property type="evidence" value="ECO:0007669"/>
    <property type="project" value="TreeGrafter"/>
</dbReference>
<feature type="transmembrane region" description="Helical" evidence="1">
    <location>
        <begin position="63"/>
        <end position="85"/>
    </location>
</feature>
<dbReference type="PANTHER" id="PTHR30336">
    <property type="entry name" value="INNER MEMBRANE PROTEIN, PROBABLE PERMEASE"/>
    <property type="match status" value="1"/>
</dbReference>
<dbReference type="EMBL" id="DVGC01000050">
    <property type="protein sequence ID" value="HIR06027.1"/>
    <property type="molecule type" value="Genomic_DNA"/>
</dbReference>
<sequence>MAVVFGVLCAGCLIYYGIIVLYSGAGTAFSGIWLVLAVCAAILALVFFLFPRIKERVPLRLEVAFLTVLAAFFAVFVFVEVSMGLSSLSFGSPPSVNYMIVLGAQVRGDSPSHSLSYRLEAAYNYASTHPNTILILSGGKGKGENVSEAAVMYEYLRARGIPEHQMLKEEQSESTYENLVYSKLLIDAREGERRKVLGRILAESGYLLPPESESSIRVGVLTSNFHVLRAKGIAKNIGFTNVISISVPSDPVLFLHFCVRECFAVLKDKFVGNM</sequence>
<keyword evidence="1" id="KW-0472">Membrane</keyword>
<proteinExistence type="predicted"/>
<dbReference type="GO" id="GO:0005886">
    <property type="term" value="C:plasma membrane"/>
    <property type="evidence" value="ECO:0007669"/>
    <property type="project" value="TreeGrafter"/>
</dbReference>
<dbReference type="InterPro" id="IPR003848">
    <property type="entry name" value="DUF218"/>
</dbReference>
<gene>
    <name evidence="3" type="ORF">IAB28_08705</name>
</gene>
<dbReference type="CDD" id="cd06259">
    <property type="entry name" value="YdcF-like"/>
    <property type="match status" value="1"/>
</dbReference>
<reference evidence="3" key="1">
    <citation type="submission" date="2020-10" db="EMBL/GenBank/DDBJ databases">
        <authorList>
            <person name="Gilroy R."/>
        </authorList>
    </citation>
    <scope>NUCLEOTIDE SEQUENCE</scope>
    <source>
        <strain evidence="3">CHK180-2868</strain>
    </source>
</reference>
<dbReference type="AlphaFoldDB" id="A0A9D1A4Q0"/>
<evidence type="ECO:0000259" key="2">
    <source>
        <dbReference type="Pfam" id="PF02698"/>
    </source>
</evidence>
<dbReference type="Proteomes" id="UP000824250">
    <property type="component" value="Unassembled WGS sequence"/>
</dbReference>
<dbReference type="Gene3D" id="3.40.50.620">
    <property type="entry name" value="HUPs"/>
    <property type="match status" value="1"/>
</dbReference>
<evidence type="ECO:0000256" key="1">
    <source>
        <dbReference type="SAM" id="Phobius"/>
    </source>
</evidence>
<dbReference type="PANTHER" id="PTHR30336:SF4">
    <property type="entry name" value="ENVELOPE BIOGENESIS FACTOR ELYC"/>
    <property type="match status" value="1"/>
</dbReference>
<dbReference type="GO" id="GO:0043164">
    <property type="term" value="P:Gram-negative-bacterium-type cell wall biogenesis"/>
    <property type="evidence" value="ECO:0007669"/>
    <property type="project" value="TreeGrafter"/>
</dbReference>
<feature type="domain" description="DUF218" evidence="2">
    <location>
        <begin position="98"/>
        <end position="247"/>
    </location>
</feature>
<keyword evidence="1" id="KW-1133">Transmembrane helix</keyword>